<reference evidence="1" key="1">
    <citation type="submission" date="2019-08" db="EMBL/GenBank/DDBJ databases">
        <authorList>
            <person name="Kucharzyk K."/>
            <person name="Murdoch R.W."/>
            <person name="Higgins S."/>
            <person name="Loffler F."/>
        </authorList>
    </citation>
    <scope>NUCLEOTIDE SEQUENCE</scope>
</reference>
<comment type="caution">
    <text evidence="1">The sequence shown here is derived from an EMBL/GenBank/DDBJ whole genome shotgun (WGS) entry which is preliminary data.</text>
</comment>
<protein>
    <submittedName>
        <fullName evidence="1">Uncharacterized protein</fullName>
    </submittedName>
</protein>
<name>A0A645II45_9ZZZZ</name>
<dbReference type="EMBL" id="VSSQ01108159">
    <property type="protein sequence ID" value="MPN47013.1"/>
    <property type="molecule type" value="Genomic_DNA"/>
</dbReference>
<sequence>MSTIEKHLRLLEGKDEHKLVYETLSKLIKEQKKITYNVKL</sequence>
<gene>
    <name evidence="1" type="ORF">SDC9_194613</name>
</gene>
<dbReference type="AlphaFoldDB" id="A0A645II45"/>
<organism evidence="1">
    <name type="scientific">bioreactor metagenome</name>
    <dbReference type="NCBI Taxonomy" id="1076179"/>
    <lineage>
        <taxon>unclassified sequences</taxon>
        <taxon>metagenomes</taxon>
        <taxon>ecological metagenomes</taxon>
    </lineage>
</organism>
<evidence type="ECO:0000313" key="1">
    <source>
        <dbReference type="EMBL" id="MPN47013.1"/>
    </source>
</evidence>
<proteinExistence type="predicted"/>
<accession>A0A645II45</accession>